<proteinExistence type="predicted"/>
<feature type="compositionally biased region" description="Low complexity" evidence="1">
    <location>
        <begin position="426"/>
        <end position="436"/>
    </location>
</feature>
<dbReference type="EMBL" id="CAJPDS010000020">
    <property type="protein sequence ID" value="CAF9917539.1"/>
    <property type="molecule type" value="Genomic_DNA"/>
</dbReference>
<protein>
    <recommendedName>
        <fullName evidence="2">WKF domain-containing protein</fullName>
    </recommendedName>
</protein>
<dbReference type="PANTHER" id="PTHR22306">
    <property type="entry name" value="CHROMOSOME 7 OPEN READING FRAME 50"/>
    <property type="match status" value="1"/>
</dbReference>
<gene>
    <name evidence="3" type="ORF">HETSPECPRED_003512</name>
</gene>
<reference evidence="3" key="1">
    <citation type="submission" date="2021-03" db="EMBL/GenBank/DDBJ databases">
        <authorList>
            <person name="Tagirdzhanova G."/>
        </authorList>
    </citation>
    <scope>NUCLEOTIDE SEQUENCE</scope>
</reference>
<dbReference type="Proteomes" id="UP000664521">
    <property type="component" value="Unassembled WGS sequence"/>
</dbReference>
<keyword evidence="4" id="KW-1185">Reference proteome</keyword>
<feature type="compositionally biased region" description="Basic and acidic residues" evidence="1">
    <location>
        <begin position="39"/>
        <end position="55"/>
    </location>
</feature>
<name>A0A8H3F3U4_9LECA</name>
<comment type="caution">
    <text evidence="3">The sequence shown here is derived from an EMBL/GenBank/DDBJ whole genome shotgun (WGS) entry which is preliminary data.</text>
</comment>
<feature type="compositionally biased region" description="Basic residues" evidence="1">
    <location>
        <begin position="183"/>
        <end position="196"/>
    </location>
</feature>
<feature type="compositionally biased region" description="Polar residues" evidence="1">
    <location>
        <begin position="163"/>
        <end position="173"/>
    </location>
</feature>
<feature type="region of interest" description="Disordered" evidence="1">
    <location>
        <begin position="370"/>
        <end position="497"/>
    </location>
</feature>
<feature type="domain" description="WKF" evidence="2">
    <location>
        <begin position="232"/>
        <end position="292"/>
    </location>
</feature>
<feature type="compositionally biased region" description="Basic residues" evidence="1">
    <location>
        <begin position="407"/>
        <end position="417"/>
    </location>
</feature>
<dbReference type="OrthoDB" id="10261563at2759"/>
<feature type="compositionally biased region" description="Low complexity" evidence="1">
    <location>
        <begin position="479"/>
        <end position="497"/>
    </location>
</feature>
<dbReference type="InterPro" id="IPR019327">
    <property type="entry name" value="WKF"/>
</dbReference>
<dbReference type="AlphaFoldDB" id="A0A8H3F3U4"/>
<organism evidence="3 4">
    <name type="scientific">Heterodermia speciosa</name>
    <dbReference type="NCBI Taxonomy" id="116794"/>
    <lineage>
        <taxon>Eukaryota</taxon>
        <taxon>Fungi</taxon>
        <taxon>Dikarya</taxon>
        <taxon>Ascomycota</taxon>
        <taxon>Pezizomycotina</taxon>
        <taxon>Lecanoromycetes</taxon>
        <taxon>OSLEUM clade</taxon>
        <taxon>Lecanoromycetidae</taxon>
        <taxon>Caliciales</taxon>
        <taxon>Physciaceae</taxon>
        <taxon>Heterodermia</taxon>
    </lineage>
</organism>
<dbReference type="Pfam" id="PF10180">
    <property type="entry name" value="WKF"/>
    <property type="match status" value="1"/>
</dbReference>
<evidence type="ECO:0000259" key="2">
    <source>
        <dbReference type="Pfam" id="PF10180"/>
    </source>
</evidence>
<feature type="compositionally biased region" description="Polar residues" evidence="1">
    <location>
        <begin position="199"/>
        <end position="216"/>
    </location>
</feature>
<feature type="region of interest" description="Disordered" evidence="1">
    <location>
        <begin position="141"/>
        <end position="224"/>
    </location>
</feature>
<feature type="region of interest" description="Disordered" evidence="1">
    <location>
        <begin position="1"/>
        <end position="104"/>
    </location>
</feature>
<evidence type="ECO:0000313" key="4">
    <source>
        <dbReference type="Proteomes" id="UP000664521"/>
    </source>
</evidence>
<evidence type="ECO:0000313" key="3">
    <source>
        <dbReference type="EMBL" id="CAF9917539.1"/>
    </source>
</evidence>
<feature type="compositionally biased region" description="Basic residues" evidence="1">
    <location>
        <begin position="56"/>
        <end position="65"/>
    </location>
</feature>
<accession>A0A8H3F3U4</accession>
<dbReference type="PANTHER" id="PTHR22306:SF2">
    <property type="entry name" value="CHROMOSOME 7 OPEN READING FRAME 50"/>
    <property type="match status" value="1"/>
</dbReference>
<evidence type="ECO:0000256" key="1">
    <source>
        <dbReference type="SAM" id="MobiDB-lite"/>
    </source>
</evidence>
<sequence>MAPVQPAAQHIPAWKRLGLKLKNAKHEPGSPSNPTAAHVQEKSTKRKVVDDGHAEKHAKKAKKSKNTLSSPLPALANGSDQKDDISAVVTQDQSHSVEPESTRITKLPTITKQKSVTFAPEAKTADGDSTKDLYNRWLASQKIADPKYDPTTAAPALKIHSPISKSETSLTTSPPLPEGINVQKKKKKKKKRKSKSKSTTLKPEQSLTSSSQTQPGSLEIATDTQPHPALLYLTEYHTSPPTWKFSKNHQKYLLKNLFSLNKVPSSSESALRAYLSGLKGTSARQSLREEALRLREEDNMWLSEIIAKGRGSEWEAKRKREQYERAWQQEKDRLDEIEDLREWEEGREEFEWKVRKRRRAEQVLGAIGEVETQLAGGVKTSTTGNPDAGARKRRGAASVNGSPMLPAKKKRTRKRRTTGVPDDESSSSSSSSSSSDSDSEDQIDKRLLKGLGIGKRTGKSTTKSVIGRSTIGQKEDETSSSGDSQSSSGDSESSSEP</sequence>